<organism evidence="1 2">
    <name type="scientific">Phytohabitans aurantiacus</name>
    <dbReference type="NCBI Taxonomy" id="3016789"/>
    <lineage>
        <taxon>Bacteria</taxon>
        <taxon>Bacillati</taxon>
        <taxon>Actinomycetota</taxon>
        <taxon>Actinomycetes</taxon>
        <taxon>Micromonosporales</taxon>
        <taxon>Micromonosporaceae</taxon>
    </lineage>
</organism>
<dbReference type="Proteomes" id="UP001144280">
    <property type="component" value="Unassembled WGS sequence"/>
</dbReference>
<protein>
    <submittedName>
        <fullName evidence="1">Uncharacterized protein</fullName>
    </submittedName>
</protein>
<sequence length="66" mass="6691">MLGGSSIRDFAASVRAGRVAAEGEAAGAAVLRAADVAVALSEQLLKFRKAGEQDGEAAHAVARRLV</sequence>
<gene>
    <name evidence="1" type="ORF">Pa4123_34360</name>
</gene>
<proteinExistence type="predicted"/>
<name>A0ABQ5QW82_9ACTN</name>
<evidence type="ECO:0000313" key="2">
    <source>
        <dbReference type="Proteomes" id="UP001144280"/>
    </source>
</evidence>
<evidence type="ECO:0000313" key="1">
    <source>
        <dbReference type="EMBL" id="GLH98161.1"/>
    </source>
</evidence>
<accession>A0ABQ5QW82</accession>
<comment type="caution">
    <text evidence="1">The sequence shown here is derived from an EMBL/GenBank/DDBJ whole genome shotgun (WGS) entry which is preliminary data.</text>
</comment>
<dbReference type="EMBL" id="BSDI01000014">
    <property type="protein sequence ID" value="GLH98161.1"/>
    <property type="molecule type" value="Genomic_DNA"/>
</dbReference>
<reference evidence="1" key="1">
    <citation type="submission" date="2022-12" db="EMBL/GenBank/DDBJ databases">
        <title>New Phytohabitans aurantiacus sp. RD004123 nov., an actinomycete isolated from soil.</title>
        <authorList>
            <person name="Triningsih D.W."/>
            <person name="Harunari E."/>
            <person name="Igarashi Y."/>
        </authorList>
    </citation>
    <scope>NUCLEOTIDE SEQUENCE</scope>
    <source>
        <strain evidence="1">RD004123</strain>
    </source>
</reference>
<keyword evidence="2" id="KW-1185">Reference proteome</keyword>